<dbReference type="EMBL" id="JANFZH010000036">
    <property type="protein sequence ID" value="MCQ4841045.1"/>
    <property type="molecule type" value="Genomic_DNA"/>
</dbReference>
<evidence type="ECO:0000256" key="9">
    <source>
        <dbReference type="HAMAP-Rule" id="MF_00161"/>
    </source>
</evidence>
<evidence type="ECO:0000256" key="4">
    <source>
        <dbReference type="ARBA" id="ARBA00022692"/>
    </source>
</evidence>
<keyword evidence="6 9" id="KW-0378">Hydrolase</keyword>
<dbReference type="GeneID" id="90533228"/>
<comment type="function">
    <text evidence="9 10">This protein specifically catalyzes the removal of signal peptides from prolipoproteins.</text>
</comment>
<sequence>MEQEKISRKGFHAFIVLTAAALLLAADQVTKYFVLQYLKPMGAIPVIPGFLEFSYTENTGAAFGLFKGHIWFVVLVTLVASAVIIVLLFRYRNHSFFSYATSALILAGGFGNLVDRFLYGYVVDFIHVLFFDYIFNFADCCITVSAVLFVIHVLFCTREEKKEMGKTHGDQA</sequence>
<accession>A0ABT1S274</accession>
<keyword evidence="13" id="KW-1185">Reference proteome</keyword>
<organism evidence="12 13">
    <name type="scientific">Neglectibacter timonensis</name>
    <dbReference type="NCBI Taxonomy" id="1776382"/>
    <lineage>
        <taxon>Bacteria</taxon>
        <taxon>Bacillati</taxon>
        <taxon>Bacillota</taxon>
        <taxon>Clostridia</taxon>
        <taxon>Eubacteriales</taxon>
        <taxon>Oscillospiraceae</taxon>
        <taxon>Neglectibacter</taxon>
    </lineage>
</organism>
<keyword evidence="8 9" id="KW-0472">Membrane</keyword>
<reference evidence="12 13" key="1">
    <citation type="submission" date="2022-06" db="EMBL/GenBank/DDBJ databases">
        <title>Isolation of gut microbiota from human fecal samples.</title>
        <authorList>
            <person name="Pamer E.G."/>
            <person name="Barat B."/>
            <person name="Waligurski E."/>
            <person name="Medina S."/>
            <person name="Paddock L."/>
            <person name="Mostad J."/>
        </authorList>
    </citation>
    <scope>NUCLEOTIDE SEQUENCE [LARGE SCALE GENOMIC DNA]</scope>
    <source>
        <strain evidence="12 13">DFI.9.73</strain>
    </source>
</reference>
<comment type="pathway">
    <text evidence="9">Protein modification; lipoprotein biosynthesis (signal peptide cleavage).</text>
</comment>
<feature type="transmembrane region" description="Helical" evidence="9">
    <location>
        <begin position="96"/>
        <end position="114"/>
    </location>
</feature>
<dbReference type="PRINTS" id="PR00781">
    <property type="entry name" value="LIPOSIGPTASE"/>
</dbReference>
<dbReference type="GO" id="GO:0004190">
    <property type="term" value="F:aspartic-type endopeptidase activity"/>
    <property type="evidence" value="ECO:0007669"/>
    <property type="project" value="UniProtKB-EC"/>
</dbReference>
<comment type="caution">
    <text evidence="12">The sequence shown here is derived from an EMBL/GenBank/DDBJ whole genome shotgun (WGS) entry which is preliminary data.</text>
</comment>
<dbReference type="Proteomes" id="UP001524473">
    <property type="component" value="Unassembled WGS sequence"/>
</dbReference>
<comment type="subcellular location">
    <subcellularLocation>
        <location evidence="9">Cell membrane</location>
        <topology evidence="9">Multi-pass membrane protein</topology>
    </subcellularLocation>
</comment>
<proteinExistence type="inferred from homology"/>
<evidence type="ECO:0000313" key="12">
    <source>
        <dbReference type="EMBL" id="MCQ4841045.1"/>
    </source>
</evidence>
<evidence type="ECO:0000256" key="10">
    <source>
        <dbReference type="RuleBase" id="RU000594"/>
    </source>
</evidence>
<evidence type="ECO:0000256" key="6">
    <source>
        <dbReference type="ARBA" id="ARBA00022801"/>
    </source>
</evidence>
<evidence type="ECO:0000256" key="1">
    <source>
        <dbReference type="ARBA" id="ARBA00006139"/>
    </source>
</evidence>
<evidence type="ECO:0000313" key="13">
    <source>
        <dbReference type="Proteomes" id="UP001524473"/>
    </source>
</evidence>
<feature type="active site" evidence="9">
    <location>
        <position position="124"/>
    </location>
</feature>
<comment type="similarity">
    <text evidence="1 9 11">Belongs to the peptidase A8 family.</text>
</comment>
<dbReference type="HAMAP" id="MF_00161">
    <property type="entry name" value="LspA"/>
    <property type="match status" value="1"/>
</dbReference>
<keyword evidence="7 9" id="KW-1133">Transmembrane helix</keyword>
<evidence type="ECO:0000256" key="8">
    <source>
        <dbReference type="ARBA" id="ARBA00023136"/>
    </source>
</evidence>
<dbReference type="PANTHER" id="PTHR33695">
    <property type="entry name" value="LIPOPROTEIN SIGNAL PEPTIDASE"/>
    <property type="match status" value="1"/>
</dbReference>
<dbReference type="NCBIfam" id="TIGR00077">
    <property type="entry name" value="lspA"/>
    <property type="match status" value="1"/>
</dbReference>
<protein>
    <recommendedName>
        <fullName evidence="9">Lipoprotein signal peptidase</fullName>
        <ecNumber evidence="9">3.4.23.36</ecNumber>
    </recommendedName>
    <alternativeName>
        <fullName evidence="9">Prolipoprotein signal peptidase</fullName>
    </alternativeName>
    <alternativeName>
        <fullName evidence="9">Signal peptidase II</fullName>
        <shortName evidence="9">SPase II</shortName>
    </alternativeName>
</protein>
<keyword evidence="2 9" id="KW-1003">Cell membrane</keyword>
<feature type="transmembrane region" description="Helical" evidence="9">
    <location>
        <begin position="70"/>
        <end position="89"/>
    </location>
</feature>
<comment type="caution">
    <text evidence="9">Lacks conserved residue(s) required for the propagation of feature annotation.</text>
</comment>
<dbReference type="EC" id="3.4.23.36" evidence="9"/>
<gene>
    <name evidence="9 12" type="primary">lspA</name>
    <name evidence="12" type="ORF">NE695_14105</name>
</gene>
<name>A0ABT1S274_9FIRM</name>
<feature type="transmembrane region" description="Helical" evidence="9">
    <location>
        <begin position="134"/>
        <end position="156"/>
    </location>
</feature>
<keyword evidence="4 9" id="KW-0812">Transmembrane</keyword>
<evidence type="ECO:0000256" key="11">
    <source>
        <dbReference type="RuleBase" id="RU004181"/>
    </source>
</evidence>
<dbReference type="InterPro" id="IPR001872">
    <property type="entry name" value="Peptidase_A8"/>
</dbReference>
<comment type="catalytic activity">
    <reaction evidence="9 10">
        <text>Release of signal peptides from bacterial membrane prolipoproteins. Hydrolyzes -Xaa-Yaa-Zaa-|-(S,diacylglyceryl)Cys-, in which Xaa is hydrophobic (preferably Leu), and Yaa (Ala or Ser) and Zaa (Gly or Ala) have small, neutral side chains.</text>
        <dbReference type="EC" id="3.4.23.36"/>
    </reaction>
</comment>
<dbReference type="RefSeq" id="WP_242871127.1">
    <property type="nucleotide sequence ID" value="NZ_CABKVV010000014.1"/>
</dbReference>
<dbReference type="Pfam" id="PF01252">
    <property type="entry name" value="Peptidase_A8"/>
    <property type="match status" value="1"/>
</dbReference>
<evidence type="ECO:0000256" key="2">
    <source>
        <dbReference type="ARBA" id="ARBA00022475"/>
    </source>
</evidence>
<keyword evidence="3 9" id="KW-0645">Protease</keyword>
<feature type="active site" evidence="9">
    <location>
        <position position="139"/>
    </location>
</feature>
<dbReference type="PROSITE" id="PS00855">
    <property type="entry name" value="SPASE_II"/>
    <property type="match status" value="1"/>
</dbReference>
<dbReference type="PANTHER" id="PTHR33695:SF1">
    <property type="entry name" value="LIPOPROTEIN SIGNAL PEPTIDASE"/>
    <property type="match status" value="1"/>
</dbReference>
<keyword evidence="5 9" id="KW-0064">Aspartyl protease</keyword>
<evidence type="ECO:0000256" key="5">
    <source>
        <dbReference type="ARBA" id="ARBA00022750"/>
    </source>
</evidence>
<evidence type="ECO:0000256" key="7">
    <source>
        <dbReference type="ARBA" id="ARBA00022989"/>
    </source>
</evidence>
<evidence type="ECO:0000256" key="3">
    <source>
        <dbReference type="ARBA" id="ARBA00022670"/>
    </source>
</evidence>